<dbReference type="Pfam" id="PF07722">
    <property type="entry name" value="Peptidase_C26"/>
    <property type="match status" value="1"/>
</dbReference>
<dbReference type="InterPro" id="IPR029062">
    <property type="entry name" value="Class_I_gatase-like"/>
</dbReference>
<reference evidence="1" key="2">
    <citation type="submission" date="2017-08" db="EMBL/GenBank/DDBJ databases">
        <authorList>
            <person name="de Groot N.N."/>
        </authorList>
    </citation>
    <scope>NUCLEOTIDE SEQUENCE</scope>
    <source>
        <strain evidence="1">OS</strain>
    </source>
</reference>
<dbReference type="InterPro" id="IPR044668">
    <property type="entry name" value="PuuD-like"/>
</dbReference>
<evidence type="ECO:0000313" key="2">
    <source>
        <dbReference type="EMBL" id="RFM25527.1"/>
    </source>
</evidence>
<dbReference type="Gene3D" id="3.40.50.880">
    <property type="match status" value="1"/>
</dbReference>
<dbReference type="PANTHER" id="PTHR43235">
    <property type="entry name" value="GLUTAMINE AMIDOTRANSFERASE PB2B2.05-RELATED"/>
    <property type="match status" value="1"/>
</dbReference>
<keyword evidence="1" id="KW-0378">Hydrolase</keyword>
<dbReference type="SUPFAM" id="SSF52317">
    <property type="entry name" value="Class I glutamine amidotransferase-like"/>
    <property type="match status" value="1"/>
</dbReference>
<comment type="caution">
    <text evidence="1">The sequence shown here is derived from an EMBL/GenBank/DDBJ whole genome shotgun (WGS) entry which is preliminary data.</text>
</comment>
<dbReference type="CDD" id="cd01745">
    <property type="entry name" value="GATase1_2"/>
    <property type="match status" value="1"/>
</dbReference>
<protein>
    <submittedName>
        <fullName evidence="1">Gamma-glutamyl-gamma-aminobutyrate hydrolase family protein</fullName>
    </submittedName>
</protein>
<dbReference type="GO" id="GO:0016811">
    <property type="term" value="F:hydrolase activity, acting on carbon-nitrogen (but not peptide) bonds, in linear amides"/>
    <property type="evidence" value="ECO:0007669"/>
    <property type="project" value="InterPro"/>
</dbReference>
<evidence type="ECO:0000313" key="1">
    <source>
        <dbReference type="EMBL" id="RFM25352.1"/>
    </source>
</evidence>
<organism evidence="1 3">
    <name type="scientific">Candidatus Thermochlorobacter aerophilus</name>
    <dbReference type="NCBI Taxonomy" id="1868324"/>
    <lineage>
        <taxon>Bacteria</taxon>
        <taxon>Pseudomonadati</taxon>
        <taxon>Chlorobiota</taxon>
        <taxon>Chlorobiia</taxon>
        <taxon>Chlorobiales</taxon>
        <taxon>Candidatus Thermochlorobacteriaceae</taxon>
        <taxon>Candidatus Thermochlorobacter</taxon>
    </lineage>
</organism>
<name>A0A395M3Q9_9BACT</name>
<dbReference type="Proteomes" id="UP000266389">
    <property type="component" value="Unassembled WGS sequence"/>
</dbReference>
<gene>
    <name evidence="2" type="ORF">D0433_00415</name>
    <name evidence="1" type="ORF">D0433_01675</name>
</gene>
<reference evidence="1 3" key="1">
    <citation type="journal article" date="2011" name="ISME J.">
        <title>Community ecology of hot spring cyanobacterial mats: predominant populations and their functional potential.</title>
        <authorList>
            <person name="Klatt C.G."/>
            <person name="Wood J.M."/>
            <person name="Rusch D.B."/>
            <person name="Bateson M.M."/>
            <person name="Hamamura N."/>
            <person name="Heidelberg J.F."/>
            <person name="Grossman A.R."/>
            <person name="Bhaya D."/>
            <person name="Cohan F.M."/>
            <person name="Kuhl M."/>
            <person name="Bryant D.A."/>
            <person name="Ward D.M."/>
        </authorList>
    </citation>
    <scope>NUCLEOTIDE SEQUENCE [LARGE SCALE GENOMIC DNA]</scope>
    <source>
        <strain evidence="1">OS</strain>
    </source>
</reference>
<dbReference type="AlphaFoldDB" id="A0A395M3Q9"/>
<sequence>MQTIRLGITACSKTPQYISWLRYGEKFGYRIECVELHFEGKPHDELLEENLDILDTLDAIVFSGGEDIEPHRFGMQLSHEELAHLEVVSVPERDEMEWALAQASLAQRLPILGICRGMQLLNVVMGGTLHLDIEKQAISTTTHKKISQEHSRYHTVTLDKPSLLHELIGVAHTEFVSSRHHQAVAKIGDGLKPVGFSPDGIIEALESSMPEQLLLLVQWHPERMWLESERERRPELNNAFSENLLRGFLCLIAEHKSQPIA</sequence>
<proteinExistence type="predicted"/>
<dbReference type="GO" id="GO:0005829">
    <property type="term" value="C:cytosol"/>
    <property type="evidence" value="ECO:0007669"/>
    <property type="project" value="TreeGrafter"/>
</dbReference>
<accession>A0A395M3Q9</accession>
<evidence type="ECO:0000313" key="3">
    <source>
        <dbReference type="Proteomes" id="UP000266389"/>
    </source>
</evidence>
<dbReference type="EMBL" id="PHFL01000001">
    <property type="protein sequence ID" value="RFM25527.1"/>
    <property type="molecule type" value="Genomic_DNA"/>
</dbReference>
<dbReference type="PANTHER" id="PTHR43235:SF1">
    <property type="entry name" value="GLUTAMINE AMIDOTRANSFERASE PB2B2.05-RELATED"/>
    <property type="match status" value="1"/>
</dbReference>
<dbReference type="PROSITE" id="PS51273">
    <property type="entry name" value="GATASE_TYPE_1"/>
    <property type="match status" value="1"/>
</dbReference>
<dbReference type="EMBL" id="PHFL01000007">
    <property type="protein sequence ID" value="RFM25352.1"/>
    <property type="molecule type" value="Genomic_DNA"/>
</dbReference>
<dbReference type="InterPro" id="IPR011697">
    <property type="entry name" value="Peptidase_C26"/>
</dbReference>